<feature type="region of interest" description="Disordered" evidence="1">
    <location>
        <begin position="34"/>
        <end position="55"/>
    </location>
</feature>
<evidence type="ECO:0000256" key="1">
    <source>
        <dbReference type="SAM" id="MobiDB-lite"/>
    </source>
</evidence>
<dbReference type="EMBL" id="JAWWNJ010000167">
    <property type="protein sequence ID" value="KAK6977572.1"/>
    <property type="molecule type" value="Genomic_DNA"/>
</dbReference>
<feature type="region of interest" description="Disordered" evidence="1">
    <location>
        <begin position="88"/>
        <end position="108"/>
    </location>
</feature>
<name>A0AAV9ZCN6_9AGAR</name>
<sequence length="108" mass="11807">MSTSWVRRLEGQHTCIDGLKDQRDDSMDGIVLLAGMTHDPDGEPGHATGDDDAADGNTEYEIELTLESPVSVRGIRAGSKEKLQRSVLPRRRFGEAGRAKPKSSNCVR</sequence>
<keyword evidence="3" id="KW-1185">Reference proteome</keyword>
<organism evidence="2 3">
    <name type="scientific">Favolaschia claudopus</name>
    <dbReference type="NCBI Taxonomy" id="2862362"/>
    <lineage>
        <taxon>Eukaryota</taxon>
        <taxon>Fungi</taxon>
        <taxon>Dikarya</taxon>
        <taxon>Basidiomycota</taxon>
        <taxon>Agaricomycotina</taxon>
        <taxon>Agaricomycetes</taxon>
        <taxon>Agaricomycetidae</taxon>
        <taxon>Agaricales</taxon>
        <taxon>Marasmiineae</taxon>
        <taxon>Mycenaceae</taxon>
        <taxon>Favolaschia</taxon>
    </lineage>
</organism>
<protein>
    <submittedName>
        <fullName evidence="2">Uncharacterized protein</fullName>
    </submittedName>
</protein>
<evidence type="ECO:0000313" key="3">
    <source>
        <dbReference type="Proteomes" id="UP001362999"/>
    </source>
</evidence>
<evidence type="ECO:0000313" key="2">
    <source>
        <dbReference type="EMBL" id="KAK6977572.1"/>
    </source>
</evidence>
<proteinExistence type="predicted"/>
<reference evidence="2 3" key="1">
    <citation type="journal article" date="2024" name="J Genomics">
        <title>Draft genome sequencing and assembly of Favolaschia claudopus CIRM-BRFM 2984 isolated from oak limbs.</title>
        <authorList>
            <person name="Navarro D."/>
            <person name="Drula E."/>
            <person name="Chaduli D."/>
            <person name="Cazenave R."/>
            <person name="Ahrendt S."/>
            <person name="Wang J."/>
            <person name="Lipzen A."/>
            <person name="Daum C."/>
            <person name="Barry K."/>
            <person name="Grigoriev I.V."/>
            <person name="Favel A."/>
            <person name="Rosso M.N."/>
            <person name="Martin F."/>
        </authorList>
    </citation>
    <scope>NUCLEOTIDE SEQUENCE [LARGE SCALE GENOMIC DNA]</scope>
    <source>
        <strain evidence="2 3">CIRM-BRFM 2984</strain>
    </source>
</reference>
<dbReference type="Proteomes" id="UP001362999">
    <property type="component" value="Unassembled WGS sequence"/>
</dbReference>
<accession>A0AAV9ZCN6</accession>
<dbReference type="AlphaFoldDB" id="A0AAV9ZCN6"/>
<comment type="caution">
    <text evidence="2">The sequence shown here is derived from an EMBL/GenBank/DDBJ whole genome shotgun (WGS) entry which is preliminary data.</text>
</comment>
<gene>
    <name evidence="2" type="ORF">R3P38DRAFT_2810112</name>
</gene>